<evidence type="ECO:0000313" key="3">
    <source>
        <dbReference type="Proteomes" id="UP000036270"/>
    </source>
</evidence>
<protein>
    <submittedName>
        <fullName evidence="2">Uncharacterized protein</fullName>
    </submittedName>
</protein>
<keyword evidence="1" id="KW-1133">Transmembrane helix</keyword>
<dbReference type="RefSeq" id="WP_047976588.1">
    <property type="nucleotide sequence ID" value="NZ_JWIZ01000023.1"/>
</dbReference>
<comment type="caution">
    <text evidence="2">The sequence shown here is derived from an EMBL/GenBank/DDBJ whole genome shotgun (WGS) entry which is preliminary data.</text>
</comment>
<gene>
    <name evidence="2" type="ORF">RO21_04430</name>
</gene>
<accession>A0A0J5P6B8</accession>
<evidence type="ECO:0000313" key="2">
    <source>
        <dbReference type="EMBL" id="KMK51786.1"/>
    </source>
</evidence>
<keyword evidence="3" id="KW-1185">Reference proteome</keyword>
<reference evidence="2 3" key="1">
    <citation type="submission" date="2014-12" db="EMBL/GenBank/DDBJ databases">
        <title>Reclassification of Actinobacillus muris as Muribacter muris.</title>
        <authorList>
            <person name="Christensen H."/>
            <person name="Nicklas W."/>
            <person name="Bisgaard M."/>
        </authorList>
    </citation>
    <scope>NUCLEOTIDE SEQUENCE [LARGE SCALE GENOMIC DNA]</scope>
    <source>
        <strain evidence="2 3">Ackerman80-443D</strain>
    </source>
</reference>
<keyword evidence="1" id="KW-0472">Membrane</keyword>
<evidence type="ECO:0000256" key="1">
    <source>
        <dbReference type="SAM" id="Phobius"/>
    </source>
</evidence>
<feature type="transmembrane region" description="Helical" evidence="1">
    <location>
        <begin position="87"/>
        <end position="108"/>
    </location>
</feature>
<feature type="transmembrane region" description="Helical" evidence="1">
    <location>
        <begin position="174"/>
        <end position="194"/>
    </location>
</feature>
<keyword evidence="1" id="KW-0812">Transmembrane</keyword>
<dbReference type="EMBL" id="JWIZ01000023">
    <property type="protein sequence ID" value="KMK51786.1"/>
    <property type="molecule type" value="Genomic_DNA"/>
</dbReference>
<dbReference type="AlphaFoldDB" id="A0A0J5P6B8"/>
<sequence>MKGKNNIILIKYQYDEGFYITLFFSVFLLLLAQLGFIIIASDPNNRILMFGGGGILIEIIFFIFLYVKNNKIKADKKFIRLMIFHSISINFGIICFFIVHPAFIIALFKYKELYILFFIQVLFYFIVAAIYTSNINFLNVIKNSYRFWIKGDKSKRYRIIFFHKDTLPSFIKPFSLLPAILLILLYFTTFINRAGKEAEYYMVLSAISFSAFMLYGYMCYIILLMRYFLYKRKFR</sequence>
<feature type="transmembrane region" description="Helical" evidence="1">
    <location>
        <begin position="200"/>
        <end position="229"/>
    </location>
</feature>
<name>A0A0J5P6B8_9PAST</name>
<proteinExistence type="predicted"/>
<dbReference type="PATRIC" id="fig|67855.3.peg.743"/>
<feature type="transmembrane region" description="Helical" evidence="1">
    <location>
        <begin position="114"/>
        <end position="138"/>
    </location>
</feature>
<dbReference type="Proteomes" id="UP000036270">
    <property type="component" value="Unassembled WGS sequence"/>
</dbReference>
<feature type="transmembrane region" description="Helical" evidence="1">
    <location>
        <begin position="47"/>
        <end position="67"/>
    </location>
</feature>
<feature type="transmembrane region" description="Helical" evidence="1">
    <location>
        <begin position="20"/>
        <end position="41"/>
    </location>
</feature>
<organism evidence="2 3">
    <name type="scientific">Muribacter muris</name>
    <dbReference type="NCBI Taxonomy" id="67855"/>
    <lineage>
        <taxon>Bacteria</taxon>
        <taxon>Pseudomonadati</taxon>
        <taxon>Pseudomonadota</taxon>
        <taxon>Gammaproteobacteria</taxon>
        <taxon>Pasteurellales</taxon>
        <taxon>Pasteurellaceae</taxon>
        <taxon>Muribacter</taxon>
    </lineage>
</organism>